<comment type="cofactor">
    <cofactor evidence="1">
        <name>pyridoxal 5'-phosphate</name>
        <dbReference type="ChEBI" id="CHEBI:597326"/>
    </cofactor>
</comment>
<reference evidence="6" key="1">
    <citation type="submission" date="2020-05" db="EMBL/GenBank/DDBJ databases">
        <authorList>
            <person name="Chiriac C."/>
            <person name="Salcher M."/>
            <person name="Ghai R."/>
            <person name="Kavagutti S V."/>
        </authorList>
    </citation>
    <scope>NUCLEOTIDE SEQUENCE</scope>
</reference>
<evidence type="ECO:0000256" key="1">
    <source>
        <dbReference type="ARBA" id="ARBA00001933"/>
    </source>
</evidence>
<organism evidence="6">
    <name type="scientific">freshwater metagenome</name>
    <dbReference type="NCBI Taxonomy" id="449393"/>
    <lineage>
        <taxon>unclassified sequences</taxon>
        <taxon>metagenomes</taxon>
        <taxon>ecological metagenomes</taxon>
    </lineage>
</organism>
<dbReference type="EMBL" id="CAFBMK010000178">
    <property type="protein sequence ID" value="CAB4933171.1"/>
    <property type="molecule type" value="Genomic_DNA"/>
</dbReference>
<evidence type="ECO:0000256" key="3">
    <source>
        <dbReference type="ARBA" id="ARBA00022898"/>
    </source>
</evidence>
<comment type="similarity">
    <text evidence="2">Belongs to the threonine synthase family.</text>
</comment>
<dbReference type="InterPro" id="IPR036052">
    <property type="entry name" value="TrpB-like_PALP_sf"/>
</dbReference>
<dbReference type="PANTHER" id="PTHR48078">
    <property type="entry name" value="THREONINE DEHYDRATASE, MITOCHONDRIAL-RELATED"/>
    <property type="match status" value="1"/>
</dbReference>
<gene>
    <name evidence="6" type="ORF">UFOPK3564_02495</name>
</gene>
<dbReference type="CDD" id="cd01563">
    <property type="entry name" value="Thr-synth_1"/>
    <property type="match status" value="1"/>
</dbReference>
<sequence length="428" mass="45520">MTASSLTCRECGSTYPLEAHFVCSRCFGPLEVKYEEHPSAGDPDAIKRRIQAGPQNIWRYADFLPVDRVPVLPAGGPGETPGLEGLPAGVTPLVRADNLAKELGLREVWVKNDAANPTHSFKDRVVAVAAARAKELGFTTLACASTGNLANAVAAAGAALGMPVYVFIPADLEEQKILATGIYGATVVTVRGNYDDVNRLCTEIAGERPDWAFVNVNMRPYYAEGSKTLAYEIAEDLGWQMPDRIVAPIASGSLFTKIGKGFQEWQDLGLLDADASLPIMSGAQAAGCNPVAHAFEQGQDVCRPVKPNTIAKSLAIGNPADGPYAIELARKTSGTIDQVTDDEIRAGIALLARTTGIFTETAGGVTTATLKKLADSGRIGADERVVIVITGEGLKTLDAVRGTFECREIDPNFDQFEATAEHRTEVSV</sequence>
<dbReference type="AlphaFoldDB" id="A0A6J7IR08"/>
<keyword evidence="3" id="KW-0663">Pyridoxal phosphate</keyword>
<dbReference type="InterPro" id="IPR050147">
    <property type="entry name" value="Ser/Thr_Dehydratase"/>
</dbReference>
<evidence type="ECO:0000256" key="2">
    <source>
        <dbReference type="ARBA" id="ARBA00005517"/>
    </source>
</evidence>
<dbReference type="InterPro" id="IPR004450">
    <property type="entry name" value="Thr_synthase-like"/>
</dbReference>
<proteinExistence type="inferred from homology"/>
<keyword evidence="4" id="KW-0456">Lyase</keyword>
<evidence type="ECO:0000259" key="5">
    <source>
        <dbReference type="Pfam" id="PF00291"/>
    </source>
</evidence>
<dbReference type="GO" id="GO:0009097">
    <property type="term" value="P:isoleucine biosynthetic process"/>
    <property type="evidence" value="ECO:0007669"/>
    <property type="project" value="TreeGrafter"/>
</dbReference>
<dbReference type="GO" id="GO:0006565">
    <property type="term" value="P:L-serine catabolic process"/>
    <property type="evidence" value="ECO:0007669"/>
    <property type="project" value="TreeGrafter"/>
</dbReference>
<dbReference type="Pfam" id="PF00291">
    <property type="entry name" value="PALP"/>
    <property type="match status" value="1"/>
</dbReference>
<dbReference type="GO" id="GO:0003941">
    <property type="term" value="F:L-serine ammonia-lyase activity"/>
    <property type="evidence" value="ECO:0007669"/>
    <property type="project" value="TreeGrafter"/>
</dbReference>
<dbReference type="PANTHER" id="PTHR48078:SF6">
    <property type="entry name" value="L-THREONINE DEHYDRATASE CATABOLIC TDCB"/>
    <property type="match status" value="1"/>
</dbReference>
<dbReference type="GO" id="GO:0006567">
    <property type="term" value="P:L-threonine catabolic process"/>
    <property type="evidence" value="ECO:0007669"/>
    <property type="project" value="TreeGrafter"/>
</dbReference>
<evidence type="ECO:0000313" key="6">
    <source>
        <dbReference type="EMBL" id="CAB4933171.1"/>
    </source>
</evidence>
<accession>A0A6J7IR08</accession>
<dbReference type="InterPro" id="IPR001926">
    <property type="entry name" value="TrpB-like_PALP"/>
</dbReference>
<name>A0A6J7IR08_9ZZZZ</name>
<dbReference type="Gene3D" id="3.40.50.1100">
    <property type="match status" value="2"/>
</dbReference>
<dbReference type="SUPFAM" id="SSF53686">
    <property type="entry name" value="Tryptophan synthase beta subunit-like PLP-dependent enzymes"/>
    <property type="match status" value="1"/>
</dbReference>
<evidence type="ECO:0000256" key="4">
    <source>
        <dbReference type="ARBA" id="ARBA00023239"/>
    </source>
</evidence>
<protein>
    <submittedName>
        <fullName evidence="6">Unannotated protein</fullName>
    </submittedName>
</protein>
<dbReference type="NCBIfam" id="TIGR00260">
    <property type="entry name" value="thrC"/>
    <property type="match status" value="1"/>
</dbReference>
<dbReference type="GO" id="GO:0004794">
    <property type="term" value="F:threonine deaminase activity"/>
    <property type="evidence" value="ECO:0007669"/>
    <property type="project" value="TreeGrafter"/>
</dbReference>
<feature type="domain" description="Tryptophan synthase beta chain-like PALP" evidence="5">
    <location>
        <begin position="88"/>
        <end position="391"/>
    </location>
</feature>